<keyword evidence="2" id="KW-1185">Reference proteome</keyword>
<reference evidence="1 2" key="1">
    <citation type="submission" date="2023-10" db="EMBL/GenBank/DDBJ databases">
        <title>Two novel species belonging to the OM43/NOR5 clade.</title>
        <authorList>
            <person name="Park M."/>
        </authorList>
    </citation>
    <scope>NUCLEOTIDE SEQUENCE [LARGE SCALE GENOMIC DNA]</scope>
    <source>
        <strain evidence="1 2">IMCC45268</strain>
    </source>
</reference>
<name>A0ABZ0IFQ6_9GAMM</name>
<proteinExistence type="predicted"/>
<organism evidence="1 2">
    <name type="scientific">Congregibacter brevis</name>
    <dbReference type="NCBI Taxonomy" id="3081201"/>
    <lineage>
        <taxon>Bacteria</taxon>
        <taxon>Pseudomonadati</taxon>
        <taxon>Pseudomonadota</taxon>
        <taxon>Gammaproteobacteria</taxon>
        <taxon>Cellvibrionales</taxon>
        <taxon>Halieaceae</taxon>
        <taxon>Congregibacter</taxon>
    </lineage>
</organism>
<gene>
    <name evidence="1" type="ORF">R0137_04870</name>
</gene>
<dbReference type="EMBL" id="CP136865">
    <property type="protein sequence ID" value="WOJ97911.1"/>
    <property type="molecule type" value="Genomic_DNA"/>
</dbReference>
<evidence type="ECO:0000313" key="1">
    <source>
        <dbReference type="EMBL" id="WOJ97911.1"/>
    </source>
</evidence>
<sequence>MTGFRKWFREMQQQALTKLVNRTFRKDPGFLDRLAGSLLRKMIGETSHDPELDHPDG</sequence>
<dbReference type="Proteomes" id="UP001626549">
    <property type="component" value="Chromosome"/>
</dbReference>
<protein>
    <submittedName>
        <fullName evidence="1">Uncharacterized protein</fullName>
    </submittedName>
</protein>
<dbReference type="RefSeq" id="WP_407329004.1">
    <property type="nucleotide sequence ID" value="NZ_CP136865.1"/>
</dbReference>
<evidence type="ECO:0000313" key="2">
    <source>
        <dbReference type="Proteomes" id="UP001626549"/>
    </source>
</evidence>
<accession>A0ABZ0IFQ6</accession>